<dbReference type="InterPro" id="IPR028325">
    <property type="entry name" value="VG_K_chnl"/>
</dbReference>
<evidence type="ECO:0000313" key="11">
    <source>
        <dbReference type="EMBL" id="RMX47790.1"/>
    </source>
</evidence>
<dbReference type="GO" id="GO:0005251">
    <property type="term" value="F:delayed rectifier potassium channel activity"/>
    <property type="evidence" value="ECO:0007669"/>
    <property type="project" value="TreeGrafter"/>
</dbReference>
<comment type="subcellular location">
    <subcellularLocation>
        <location evidence="1">Membrane</location>
        <topology evidence="1">Multi-pass membrane protein</topology>
    </subcellularLocation>
</comment>
<evidence type="ECO:0000256" key="7">
    <source>
        <dbReference type="ARBA" id="ARBA00023303"/>
    </source>
</evidence>
<dbReference type="SUPFAM" id="SSF53850">
    <property type="entry name" value="Periplasmic binding protein-like II"/>
    <property type="match status" value="1"/>
</dbReference>
<dbReference type="AlphaFoldDB" id="A0A3M6U2E0"/>
<dbReference type="InterPro" id="IPR013099">
    <property type="entry name" value="K_chnl_dom"/>
</dbReference>
<evidence type="ECO:0000313" key="12">
    <source>
        <dbReference type="Proteomes" id="UP000275408"/>
    </source>
</evidence>
<dbReference type="GO" id="GO:0015276">
    <property type="term" value="F:ligand-gated monoatomic ion channel activity"/>
    <property type="evidence" value="ECO:0007669"/>
    <property type="project" value="InterPro"/>
</dbReference>
<keyword evidence="4 9" id="KW-1133">Transmembrane helix</keyword>
<dbReference type="Proteomes" id="UP000275408">
    <property type="component" value="Unassembled WGS sequence"/>
</dbReference>
<keyword evidence="2" id="KW-0813">Transport</keyword>
<dbReference type="Gene3D" id="3.40.190.10">
    <property type="entry name" value="Periplasmic binding protein-like II"/>
    <property type="match status" value="1"/>
</dbReference>
<feature type="transmembrane region" description="Helical" evidence="9">
    <location>
        <begin position="253"/>
        <end position="274"/>
    </location>
</feature>
<keyword evidence="5" id="KW-0406">Ion transport</keyword>
<evidence type="ECO:0000256" key="6">
    <source>
        <dbReference type="ARBA" id="ARBA00023136"/>
    </source>
</evidence>
<sequence>MFSLFVYTQSLPPKMYPLGVHKPTMRARLLLVVSFVVNFKIHHSSNTVFLQKFMQFNLTSPGEETFSPTDSRPEANSSDTSNDSNVPTFDLGHSPVCPSEMNIFWQLRPPFTSERNDSKDKPTDGIFHQALDFALGECCQFYRGNKPVMRYLEMTDNSTSLRSHILADETSLVFPVQEDWFIGRMLYINVLDSPGVVLIRRETFYSTERRTQLLKAIFGTWPIVILSLLLSSVAGIFIWMLETRTNKEEFGRPFYRGAFDGFWWAFVTMSTVGYGDKTPKSIGGRLFSVVWIITGITVCSVLTATLASALTNVTVERYDVTATKTIGAQKESFAFKQAVNLGANVAEFENLQEAFFSLENGSVEGILEEMFTGIEFMKRKRNEGLSVAQVFERQHYYGAGIKRDGFSAKVLDCLQKVVNFVSEDIYSNTSRLLKSFKVRSSHVSYTPF</sequence>
<dbReference type="EMBL" id="RCHS01002370">
    <property type="protein sequence ID" value="RMX47790.1"/>
    <property type="molecule type" value="Genomic_DNA"/>
</dbReference>
<accession>A0A3M6U2E0</accession>
<evidence type="ECO:0000256" key="8">
    <source>
        <dbReference type="SAM" id="MobiDB-lite"/>
    </source>
</evidence>
<dbReference type="PANTHER" id="PTHR11537">
    <property type="entry name" value="VOLTAGE-GATED POTASSIUM CHANNEL"/>
    <property type="match status" value="1"/>
</dbReference>
<keyword evidence="3 9" id="KW-0812">Transmembrane</keyword>
<evidence type="ECO:0000256" key="3">
    <source>
        <dbReference type="ARBA" id="ARBA00022692"/>
    </source>
</evidence>
<name>A0A3M6U2E0_POCDA</name>
<feature type="region of interest" description="Disordered" evidence="8">
    <location>
        <begin position="62"/>
        <end position="89"/>
    </location>
</feature>
<proteinExistence type="predicted"/>
<protein>
    <recommendedName>
        <fullName evidence="10">Potassium channel domain-containing protein</fullName>
    </recommendedName>
</protein>
<feature type="transmembrane region" description="Helical" evidence="9">
    <location>
        <begin position="216"/>
        <end position="241"/>
    </location>
</feature>
<dbReference type="GO" id="GO:0008076">
    <property type="term" value="C:voltage-gated potassium channel complex"/>
    <property type="evidence" value="ECO:0007669"/>
    <property type="project" value="InterPro"/>
</dbReference>
<organism evidence="11 12">
    <name type="scientific">Pocillopora damicornis</name>
    <name type="common">Cauliflower coral</name>
    <name type="synonym">Millepora damicornis</name>
    <dbReference type="NCBI Taxonomy" id="46731"/>
    <lineage>
        <taxon>Eukaryota</taxon>
        <taxon>Metazoa</taxon>
        <taxon>Cnidaria</taxon>
        <taxon>Anthozoa</taxon>
        <taxon>Hexacorallia</taxon>
        <taxon>Scleractinia</taxon>
        <taxon>Astrocoeniina</taxon>
        <taxon>Pocilloporidae</taxon>
        <taxon>Pocillopora</taxon>
    </lineage>
</organism>
<dbReference type="OrthoDB" id="5953876at2759"/>
<dbReference type="PRINTS" id="PR00169">
    <property type="entry name" value="KCHANNEL"/>
</dbReference>
<dbReference type="GO" id="GO:0001508">
    <property type="term" value="P:action potential"/>
    <property type="evidence" value="ECO:0007669"/>
    <property type="project" value="TreeGrafter"/>
</dbReference>
<evidence type="ECO:0000256" key="2">
    <source>
        <dbReference type="ARBA" id="ARBA00022448"/>
    </source>
</evidence>
<evidence type="ECO:0000256" key="1">
    <source>
        <dbReference type="ARBA" id="ARBA00004141"/>
    </source>
</evidence>
<gene>
    <name evidence="11" type="ORF">pdam_00008565</name>
</gene>
<reference evidence="11 12" key="1">
    <citation type="journal article" date="2018" name="Sci. Rep.">
        <title>Comparative analysis of the Pocillopora damicornis genome highlights role of immune system in coral evolution.</title>
        <authorList>
            <person name="Cunning R."/>
            <person name="Bay R.A."/>
            <person name="Gillette P."/>
            <person name="Baker A.C."/>
            <person name="Traylor-Knowles N."/>
        </authorList>
    </citation>
    <scope>NUCLEOTIDE SEQUENCE [LARGE SCALE GENOMIC DNA]</scope>
    <source>
        <strain evidence="11">RSMAS</strain>
        <tissue evidence="11">Whole animal</tissue>
    </source>
</reference>
<dbReference type="STRING" id="46731.A0A3M6U2E0"/>
<feature type="domain" description="Potassium channel" evidence="10">
    <location>
        <begin position="240"/>
        <end position="311"/>
    </location>
</feature>
<keyword evidence="7" id="KW-0407">Ion channel</keyword>
<feature type="compositionally biased region" description="Polar residues" evidence="8">
    <location>
        <begin position="62"/>
        <end position="87"/>
    </location>
</feature>
<feature type="transmembrane region" description="Helical" evidence="9">
    <location>
        <begin position="286"/>
        <end position="310"/>
    </location>
</feature>
<evidence type="ECO:0000256" key="9">
    <source>
        <dbReference type="SAM" id="Phobius"/>
    </source>
</evidence>
<dbReference type="PANTHER" id="PTHR11537:SF252">
    <property type="entry name" value="POTASSIUM VOLTAGE-GATED CHANNEL PROTEIN SHAW"/>
    <property type="match status" value="1"/>
</dbReference>
<dbReference type="Pfam" id="PF07885">
    <property type="entry name" value="Ion_trans_2"/>
    <property type="match status" value="1"/>
</dbReference>
<keyword evidence="12" id="KW-1185">Reference proteome</keyword>
<dbReference type="Gene3D" id="1.10.287.70">
    <property type="match status" value="1"/>
</dbReference>
<evidence type="ECO:0000259" key="10">
    <source>
        <dbReference type="Pfam" id="PF07885"/>
    </source>
</evidence>
<evidence type="ECO:0000256" key="4">
    <source>
        <dbReference type="ARBA" id="ARBA00022989"/>
    </source>
</evidence>
<evidence type="ECO:0000256" key="5">
    <source>
        <dbReference type="ARBA" id="ARBA00023065"/>
    </source>
</evidence>
<dbReference type="SUPFAM" id="SSF81324">
    <property type="entry name" value="Voltage-gated potassium channels"/>
    <property type="match status" value="1"/>
</dbReference>
<comment type="caution">
    <text evidence="11">The sequence shown here is derived from an EMBL/GenBank/DDBJ whole genome shotgun (WGS) entry which is preliminary data.</text>
</comment>
<keyword evidence="6 9" id="KW-0472">Membrane</keyword>